<dbReference type="InterPro" id="IPR001015">
    <property type="entry name" value="Ferrochelatase"/>
</dbReference>
<accession>A0A328H949</accession>
<keyword evidence="7" id="KW-0479">Metal-binding</keyword>
<feature type="binding site" evidence="7">
    <location>
        <position position="210"/>
    </location>
    <ligand>
        <name>Fe(2+)</name>
        <dbReference type="ChEBI" id="CHEBI:29033"/>
    </ligand>
</feature>
<dbReference type="NCBIfam" id="NF000689">
    <property type="entry name" value="PRK00035.2-1"/>
    <property type="match status" value="1"/>
</dbReference>
<dbReference type="InterPro" id="IPR033644">
    <property type="entry name" value="Ferrochelatase_C"/>
</dbReference>
<dbReference type="Gene3D" id="3.40.50.1400">
    <property type="match status" value="2"/>
</dbReference>
<dbReference type="GO" id="GO:0006783">
    <property type="term" value="P:heme biosynthetic process"/>
    <property type="evidence" value="ECO:0007669"/>
    <property type="project" value="UniProtKB-UniRule"/>
</dbReference>
<evidence type="ECO:0000256" key="1">
    <source>
        <dbReference type="ARBA" id="ARBA00004744"/>
    </source>
</evidence>
<protein>
    <recommendedName>
        <fullName evidence="7">Coproporphyrin III ferrochelatase</fullName>
        <ecNumber evidence="7">4.99.1.9</ecNumber>
    </recommendedName>
</protein>
<feature type="region of interest" description="Disordered" evidence="9">
    <location>
        <begin position="392"/>
        <end position="411"/>
    </location>
</feature>
<dbReference type="CDD" id="cd03411">
    <property type="entry name" value="Ferrochelatase_N"/>
    <property type="match status" value="1"/>
</dbReference>
<reference evidence="10 11" key="1">
    <citation type="submission" date="2018-04" db="EMBL/GenBank/DDBJ databases">
        <title>Bacteria isolated from cave deposits of Manipur.</title>
        <authorList>
            <person name="Sahoo D."/>
            <person name="Sarangthem I."/>
            <person name="Nandeibam J."/>
        </authorList>
    </citation>
    <scope>NUCLEOTIDE SEQUENCE [LARGE SCALE GENOMIC DNA]</scope>
    <source>
        <strain evidence="11">mrc11</strain>
    </source>
</reference>
<keyword evidence="2 7" id="KW-0408">Iron</keyword>
<sequence length="411" mass="44712">MSPLDPQEDTANPVTEAGRLAPKEYDGVLLASFGGPEGQDDVIPFLRNVTRGRGIPDERLEEVSHHYRANGGISPINQQNRELKAALEAELAARGIDLPVLWGNRNWDPYIPQTLQEAYDAGHRRLLMLTTSAYSCYSSCRQYREDIGMALTETGLDGRLEVDKVRQYFDHPGFVEPFIAGTTEGVAEVRAQLAAAGKPDAPVHVLFATHSIPTRDAVAAGRSEDEPREFAEDSAYVAQHLANGTEIMRRVEADSGLSAPWSLVYQSRSGAPHIPWLEPDINDAIEALAKQGVAGIVIVPLGFVSDHMEVVWDLDTEALQTCRDLGLAATRVPTPGTHRRFVEGLVELICERTVANNIADRQAVTGLGPWYDVCRPGCCENFRGEKPAIAGADTTVGQGHDPYPAAGQDAK</sequence>
<comment type="subcellular location">
    <subcellularLocation>
        <location evidence="7">Cytoplasm</location>
    </subcellularLocation>
</comment>
<feature type="binding site" evidence="7">
    <location>
        <position position="74"/>
    </location>
    <ligand>
        <name>Fe-coproporphyrin III</name>
        <dbReference type="ChEBI" id="CHEBI:68438"/>
    </ligand>
</feature>
<dbReference type="PANTHER" id="PTHR11108:SF1">
    <property type="entry name" value="FERROCHELATASE, MITOCHONDRIAL"/>
    <property type="match status" value="1"/>
</dbReference>
<dbReference type="PANTHER" id="PTHR11108">
    <property type="entry name" value="FERROCHELATASE"/>
    <property type="match status" value="1"/>
</dbReference>
<evidence type="ECO:0000256" key="3">
    <source>
        <dbReference type="ARBA" id="ARBA00023133"/>
    </source>
</evidence>
<comment type="caution">
    <text evidence="7">Lacks conserved residue(s) required for the propagation of feature annotation.</text>
</comment>
<name>A0A328H949_ARTGO</name>
<dbReference type="UniPathway" id="UPA00252"/>
<feature type="binding site" evidence="7">
    <location>
        <position position="143"/>
    </location>
    <ligand>
        <name>Fe-coproporphyrin III</name>
        <dbReference type="ChEBI" id="CHEBI:68438"/>
    </ligand>
</feature>
<dbReference type="Pfam" id="PF00762">
    <property type="entry name" value="Ferrochelatase"/>
    <property type="match status" value="1"/>
</dbReference>
<comment type="catalytic activity">
    <reaction evidence="6">
        <text>Fe-coproporphyrin III + 2 H(+) = coproporphyrin III + Fe(2+)</text>
        <dbReference type="Rhea" id="RHEA:49572"/>
        <dbReference type="ChEBI" id="CHEBI:15378"/>
        <dbReference type="ChEBI" id="CHEBI:29033"/>
        <dbReference type="ChEBI" id="CHEBI:68438"/>
        <dbReference type="ChEBI" id="CHEBI:131725"/>
        <dbReference type="EC" id="4.99.1.9"/>
    </reaction>
    <physiologicalReaction direction="right-to-left" evidence="6">
        <dbReference type="Rhea" id="RHEA:49574"/>
    </physiologicalReaction>
</comment>
<proteinExistence type="inferred from homology"/>
<comment type="caution">
    <text evidence="10">The sequence shown here is derived from an EMBL/GenBank/DDBJ whole genome shotgun (WGS) entry which is preliminary data.</text>
</comment>
<evidence type="ECO:0000313" key="11">
    <source>
        <dbReference type="Proteomes" id="UP000249166"/>
    </source>
</evidence>
<comment type="function">
    <text evidence="7">Involved in coproporphyrin-dependent heme b biosynthesis. Catalyzes the insertion of ferrous iron into coproporphyrin III to form Fe-coproporphyrin III.</text>
</comment>
<evidence type="ECO:0000256" key="9">
    <source>
        <dbReference type="SAM" id="MobiDB-lite"/>
    </source>
</evidence>
<evidence type="ECO:0000256" key="5">
    <source>
        <dbReference type="ARBA" id="ARBA00023244"/>
    </source>
</evidence>
<comment type="pathway">
    <text evidence="1 7">Porphyrin-containing compound metabolism; protoheme biosynthesis.</text>
</comment>
<organism evidence="10 11">
    <name type="scientific">Arthrobacter globiformis</name>
    <dbReference type="NCBI Taxonomy" id="1665"/>
    <lineage>
        <taxon>Bacteria</taxon>
        <taxon>Bacillati</taxon>
        <taxon>Actinomycetota</taxon>
        <taxon>Actinomycetes</taxon>
        <taxon>Micrococcales</taxon>
        <taxon>Micrococcaceae</taxon>
        <taxon>Arthrobacter</taxon>
    </lineage>
</organism>
<evidence type="ECO:0000256" key="8">
    <source>
        <dbReference type="RuleBase" id="RU004185"/>
    </source>
</evidence>
<dbReference type="AlphaFoldDB" id="A0A328H949"/>
<comment type="similarity">
    <text evidence="7 8">Belongs to the ferrochelatase family.</text>
</comment>
<dbReference type="InterPro" id="IPR033659">
    <property type="entry name" value="Ferrochelatase_N"/>
</dbReference>
<evidence type="ECO:0000256" key="2">
    <source>
        <dbReference type="ARBA" id="ARBA00023004"/>
    </source>
</evidence>
<keyword evidence="3 7" id="KW-0350">Heme biosynthesis</keyword>
<dbReference type="Proteomes" id="UP000249166">
    <property type="component" value="Unassembled WGS sequence"/>
</dbReference>
<dbReference type="OrthoDB" id="9776380at2"/>
<dbReference type="CDD" id="cd00419">
    <property type="entry name" value="Ferrochelatase_C"/>
    <property type="match status" value="1"/>
</dbReference>
<dbReference type="SUPFAM" id="SSF53800">
    <property type="entry name" value="Chelatase"/>
    <property type="match status" value="1"/>
</dbReference>
<evidence type="ECO:0000256" key="6">
    <source>
        <dbReference type="ARBA" id="ARBA00024536"/>
    </source>
</evidence>
<keyword evidence="4 7" id="KW-0456">Lyase</keyword>
<evidence type="ECO:0000256" key="4">
    <source>
        <dbReference type="ARBA" id="ARBA00023239"/>
    </source>
</evidence>
<dbReference type="GO" id="GO:0004325">
    <property type="term" value="F:ferrochelatase activity"/>
    <property type="evidence" value="ECO:0007669"/>
    <property type="project" value="UniProtKB-UniRule"/>
</dbReference>
<dbReference type="HAMAP" id="MF_00323">
    <property type="entry name" value="Ferrochelatase"/>
    <property type="match status" value="1"/>
</dbReference>
<dbReference type="RefSeq" id="WP_111905765.1">
    <property type="nucleotide sequence ID" value="NZ_QLNP01000105.1"/>
</dbReference>
<evidence type="ECO:0000313" key="10">
    <source>
        <dbReference type="EMBL" id="RAM35089.1"/>
    </source>
</evidence>
<keyword evidence="5 7" id="KW-0627">Porphyrin biosynthesis</keyword>
<dbReference type="GO" id="GO:0046872">
    <property type="term" value="F:metal ion binding"/>
    <property type="evidence" value="ECO:0007669"/>
    <property type="project" value="UniProtKB-KW"/>
</dbReference>
<dbReference type="EC" id="4.99.1.9" evidence="7"/>
<dbReference type="GO" id="GO:0005737">
    <property type="term" value="C:cytoplasm"/>
    <property type="evidence" value="ECO:0007669"/>
    <property type="project" value="UniProtKB-SubCell"/>
</dbReference>
<dbReference type="EMBL" id="QLNP01000105">
    <property type="protein sequence ID" value="RAM35089.1"/>
    <property type="molecule type" value="Genomic_DNA"/>
</dbReference>
<evidence type="ECO:0000256" key="7">
    <source>
        <dbReference type="HAMAP-Rule" id="MF_00323"/>
    </source>
</evidence>
<keyword evidence="7" id="KW-0963">Cytoplasm</keyword>
<feature type="binding site" evidence="7">
    <location>
        <position position="309"/>
    </location>
    <ligand>
        <name>Fe(2+)</name>
        <dbReference type="ChEBI" id="CHEBI:29033"/>
    </ligand>
</feature>
<gene>
    <name evidence="7" type="primary">cpfC</name>
    <name evidence="10" type="ORF">DBZ45_21045</name>
</gene>